<proteinExistence type="predicted"/>
<evidence type="ECO:0000256" key="2">
    <source>
        <dbReference type="ARBA" id="ARBA00022801"/>
    </source>
</evidence>
<dbReference type="EMBL" id="CP010415">
    <property type="protein sequence ID" value="AJE20077.1"/>
    <property type="molecule type" value="Genomic_DNA"/>
</dbReference>
<evidence type="ECO:0000256" key="3">
    <source>
        <dbReference type="ARBA" id="ARBA00022839"/>
    </source>
</evidence>
<sequence>MNPFAFLSSLGTGRPPLDDGQRRRLRRLPTAPHLDSRPLHAQRFVVLDLETTGLNVNRDIVLSIGAVLVENDAIDLAHQFECTLQRRLKTVTESVLIHGIAPSALAGGTAPAEALLQFMEYASDCVFLAFHAPFDQRMLGRALKDELGYTLRHPFLDVADLAPMLFPEALVHPGGLDQWIEYFRLDMPQRHHASADALATAEIALILFNRARRMGLDNLHELGQRLGRWHRARRAERHSL</sequence>
<evidence type="ECO:0000313" key="6">
    <source>
        <dbReference type="Proteomes" id="UP000068210"/>
    </source>
</evidence>
<keyword evidence="2" id="KW-0378">Hydrolase</keyword>
<name>A0A0C4WPJ2_9GAMM</name>
<dbReference type="GO" id="GO:0008408">
    <property type="term" value="F:3'-5' exonuclease activity"/>
    <property type="evidence" value="ECO:0007669"/>
    <property type="project" value="TreeGrafter"/>
</dbReference>
<dbReference type="Pfam" id="PF00929">
    <property type="entry name" value="RNase_T"/>
    <property type="match status" value="1"/>
</dbReference>
<dbReference type="InterPro" id="IPR013520">
    <property type="entry name" value="Ribonucl_H"/>
</dbReference>
<gene>
    <name evidence="5" type="ORF">Achr_5780</name>
</gene>
<reference evidence="5 6" key="1">
    <citation type="journal article" date="2015" name="PLoS ONE">
        <title>Azotobacter Genomes: The Genome of Azotobacter chroococcum NCIMB 8003 (ATCC 4412).</title>
        <authorList>
            <person name="Robson R.L."/>
            <person name="Jones R."/>
            <person name="Robson R.M."/>
            <person name="Schwartz A."/>
            <person name="Richardson T.H."/>
        </authorList>
    </citation>
    <scope>NUCLEOTIDE SEQUENCE [LARGE SCALE GENOMIC DNA]</scope>
    <source>
        <strain evidence="5 6">NCIMB 8003</strain>
    </source>
</reference>
<evidence type="ECO:0000259" key="4">
    <source>
        <dbReference type="SMART" id="SM00479"/>
    </source>
</evidence>
<dbReference type="GO" id="GO:0005829">
    <property type="term" value="C:cytosol"/>
    <property type="evidence" value="ECO:0007669"/>
    <property type="project" value="TreeGrafter"/>
</dbReference>
<dbReference type="KEGG" id="acx:Achr_5780"/>
<evidence type="ECO:0000256" key="1">
    <source>
        <dbReference type="ARBA" id="ARBA00022722"/>
    </source>
</evidence>
<accession>A0A0C4WPJ2</accession>
<keyword evidence="6" id="KW-1185">Reference proteome</keyword>
<evidence type="ECO:0000313" key="5">
    <source>
        <dbReference type="EMBL" id="AJE20077.1"/>
    </source>
</evidence>
<dbReference type="InterPro" id="IPR012337">
    <property type="entry name" value="RNaseH-like_sf"/>
</dbReference>
<organism evidence="5 6">
    <name type="scientific">Azotobacter chroococcum NCIMB 8003</name>
    <dbReference type="NCBI Taxonomy" id="1328314"/>
    <lineage>
        <taxon>Bacteria</taxon>
        <taxon>Pseudomonadati</taxon>
        <taxon>Pseudomonadota</taxon>
        <taxon>Gammaproteobacteria</taxon>
        <taxon>Pseudomonadales</taxon>
        <taxon>Pseudomonadaceae</taxon>
        <taxon>Azotobacter</taxon>
    </lineage>
</organism>
<feature type="domain" description="Exonuclease" evidence="4">
    <location>
        <begin position="43"/>
        <end position="213"/>
    </location>
</feature>
<dbReference type="SUPFAM" id="SSF53098">
    <property type="entry name" value="Ribonuclease H-like"/>
    <property type="match status" value="1"/>
</dbReference>
<dbReference type="SMART" id="SM00479">
    <property type="entry name" value="EXOIII"/>
    <property type="match status" value="1"/>
</dbReference>
<dbReference type="Gene3D" id="3.30.420.10">
    <property type="entry name" value="Ribonuclease H-like superfamily/Ribonuclease H"/>
    <property type="match status" value="1"/>
</dbReference>
<dbReference type="GO" id="GO:0003676">
    <property type="term" value="F:nucleic acid binding"/>
    <property type="evidence" value="ECO:0007669"/>
    <property type="project" value="InterPro"/>
</dbReference>
<dbReference type="HOGENOM" id="CLU_047806_7_0_6"/>
<keyword evidence="1" id="KW-0540">Nuclease</keyword>
<dbReference type="CDD" id="cd06127">
    <property type="entry name" value="DEDDh"/>
    <property type="match status" value="1"/>
</dbReference>
<dbReference type="AlphaFoldDB" id="A0A0C4WPJ2"/>
<dbReference type="PANTHER" id="PTHR30231">
    <property type="entry name" value="DNA POLYMERASE III SUBUNIT EPSILON"/>
    <property type="match status" value="1"/>
</dbReference>
<dbReference type="RefSeq" id="WP_039801691.1">
    <property type="nucleotide sequence ID" value="NZ_CP010415.1"/>
</dbReference>
<protein>
    <submittedName>
        <fullName evidence="5">DNA polymerase III epsilon subunit-like 3'-5' exonuclease</fullName>
    </submittedName>
</protein>
<dbReference type="InterPro" id="IPR036397">
    <property type="entry name" value="RNaseH_sf"/>
</dbReference>
<keyword evidence="3 5" id="KW-0269">Exonuclease</keyword>
<dbReference type="STRING" id="1328314.Achr_5780"/>
<dbReference type="PANTHER" id="PTHR30231:SF4">
    <property type="entry name" value="PROTEIN NEN2"/>
    <property type="match status" value="1"/>
</dbReference>
<dbReference type="GO" id="GO:0006259">
    <property type="term" value="P:DNA metabolic process"/>
    <property type="evidence" value="ECO:0007669"/>
    <property type="project" value="UniProtKB-ARBA"/>
</dbReference>
<dbReference type="Proteomes" id="UP000068210">
    <property type="component" value="Chromosome"/>
</dbReference>